<sequence>MKSIDDLKKALKPDQYGRVTLANVAAVVELHRITIHRRVKNGTFPPPLEGLTRVMWMLEDIVTYWELFGPRPWNPWQPRM</sequence>
<evidence type="ECO:0000313" key="2">
    <source>
        <dbReference type="Proteomes" id="UP000298213"/>
    </source>
</evidence>
<dbReference type="Proteomes" id="UP000298213">
    <property type="component" value="Unassembled WGS sequence"/>
</dbReference>
<reference evidence="1 2" key="1">
    <citation type="submission" date="2019-03" db="EMBL/GenBank/DDBJ databases">
        <title>Genome sequence of Sphingomonas sp. 17J27-24.</title>
        <authorList>
            <person name="Kim M."/>
            <person name="Maeng S."/>
            <person name="Sathiyaraj S."/>
        </authorList>
    </citation>
    <scope>NUCLEOTIDE SEQUENCE [LARGE SCALE GENOMIC DNA]</scope>
    <source>
        <strain evidence="1 2">17J27-24</strain>
    </source>
</reference>
<gene>
    <name evidence="1" type="ORF">E2493_16690</name>
</gene>
<dbReference type="OrthoDB" id="1525365at2"/>
<organism evidence="1 2">
    <name type="scientific">Sphingomonas parva</name>
    <dbReference type="NCBI Taxonomy" id="2555898"/>
    <lineage>
        <taxon>Bacteria</taxon>
        <taxon>Pseudomonadati</taxon>
        <taxon>Pseudomonadota</taxon>
        <taxon>Alphaproteobacteria</taxon>
        <taxon>Sphingomonadales</taxon>
        <taxon>Sphingomonadaceae</taxon>
        <taxon>Sphingomonas</taxon>
    </lineage>
</organism>
<dbReference type="RefSeq" id="WP_135089048.1">
    <property type="nucleotide sequence ID" value="NZ_SPDV01000037.1"/>
</dbReference>
<evidence type="ECO:0000313" key="1">
    <source>
        <dbReference type="EMBL" id="TFI57145.1"/>
    </source>
</evidence>
<name>A0A4Y8ZPV1_9SPHN</name>
<evidence type="ECO:0008006" key="3">
    <source>
        <dbReference type="Google" id="ProtNLM"/>
    </source>
</evidence>
<protein>
    <recommendedName>
        <fullName evidence="3">AlpA family phage regulatory protein</fullName>
    </recommendedName>
</protein>
<keyword evidence="2" id="KW-1185">Reference proteome</keyword>
<dbReference type="EMBL" id="SPDV01000037">
    <property type="protein sequence ID" value="TFI57145.1"/>
    <property type="molecule type" value="Genomic_DNA"/>
</dbReference>
<proteinExistence type="predicted"/>
<comment type="caution">
    <text evidence="1">The sequence shown here is derived from an EMBL/GenBank/DDBJ whole genome shotgun (WGS) entry which is preliminary data.</text>
</comment>
<accession>A0A4Y8ZPV1</accession>
<dbReference type="AlphaFoldDB" id="A0A4Y8ZPV1"/>